<dbReference type="EMBL" id="MU250537">
    <property type="protein sequence ID" value="KAG7445467.1"/>
    <property type="molecule type" value="Genomic_DNA"/>
</dbReference>
<feature type="compositionally biased region" description="Low complexity" evidence="1">
    <location>
        <begin position="18"/>
        <end position="39"/>
    </location>
</feature>
<sequence>MYAPVRNLELSVVHAPVSTSSANTSPSTTPPSTLSPSPTVARGWINYSSGSPPPRSQMLSPDSSSNESLPSTARREKRSILRSSTSPYDMKNQQKAYFPRNNKPRDSPSKTFIENPEDYFYAEVLDDITINSMPILLLEKVKIRSFTFRPATRNPEDLHRFSSSSDVRTAVRRLLARRRSLDIRRSVVLWRGHLWREIGAIYRMEAYDTAINIIGSTWARYSRLAGSVLADEFSHSHVPVKTLFADNSIYSIAHAHCESGLERLMLIDTPNRLTHLGGPKTVGFDVEFMRGGEELLSEEVSMDDVIKWEEDG</sequence>
<dbReference type="RefSeq" id="XP_043038967.1">
    <property type="nucleotide sequence ID" value="XM_043177327.1"/>
</dbReference>
<evidence type="ECO:0000313" key="3">
    <source>
        <dbReference type="Proteomes" id="UP000812287"/>
    </source>
</evidence>
<proteinExistence type="predicted"/>
<dbReference type="Proteomes" id="UP000812287">
    <property type="component" value="Unassembled WGS sequence"/>
</dbReference>
<name>A0A9P7VRV6_9AGAR</name>
<dbReference type="GeneID" id="66099614"/>
<dbReference type="AlphaFoldDB" id="A0A9P7VRV6"/>
<gene>
    <name evidence="2" type="ORF">BT62DRAFT_1007223</name>
</gene>
<organism evidence="2 3">
    <name type="scientific">Guyanagaster necrorhizus</name>
    <dbReference type="NCBI Taxonomy" id="856835"/>
    <lineage>
        <taxon>Eukaryota</taxon>
        <taxon>Fungi</taxon>
        <taxon>Dikarya</taxon>
        <taxon>Basidiomycota</taxon>
        <taxon>Agaricomycotina</taxon>
        <taxon>Agaricomycetes</taxon>
        <taxon>Agaricomycetidae</taxon>
        <taxon>Agaricales</taxon>
        <taxon>Marasmiineae</taxon>
        <taxon>Physalacriaceae</taxon>
        <taxon>Guyanagaster</taxon>
    </lineage>
</organism>
<comment type="caution">
    <text evidence="2">The sequence shown here is derived from an EMBL/GenBank/DDBJ whole genome shotgun (WGS) entry which is preliminary data.</text>
</comment>
<feature type="region of interest" description="Disordered" evidence="1">
    <location>
        <begin position="18"/>
        <end position="111"/>
    </location>
</feature>
<accession>A0A9P7VRV6</accession>
<feature type="compositionally biased region" description="Polar residues" evidence="1">
    <location>
        <begin position="81"/>
        <end position="95"/>
    </location>
</feature>
<evidence type="ECO:0000256" key="1">
    <source>
        <dbReference type="SAM" id="MobiDB-lite"/>
    </source>
</evidence>
<keyword evidence="3" id="KW-1185">Reference proteome</keyword>
<reference evidence="2" key="1">
    <citation type="submission" date="2020-11" db="EMBL/GenBank/DDBJ databases">
        <title>Adaptations for nitrogen fixation in a non-lichenized fungal sporocarp promotes dispersal by wood-feeding termites.</title>
        <authorList>
            <consortium name="DOE Joint Genome Institute"/>
            <person name="Koch R.A."/>
            <person name="Yoon G."/>
            <person name="Arayal U."/>
            <person name="Lail K."/>
            <person name="Amirebrahimi M."/>
            <person name="Labutti K."/>
            <person name="Lipzen A."/>
            <person name="Riley R."/>
            <person name="Barry K."/>
            <person name="Henrissat B."/>
            <person name="Grigoriev I.V."/>
            <person name="Herr J.R."/>
            <person name="Aime M.C."/>
        </authorList>
    </citation>
    <scope>NUCLEOTIDE SEQUENCE</scope>
    <source>
        <strain evidence="2">MCA 3950</strain>
    </source>
</reference>
<protein>
    <submittedName>
        <fullName evidence="2">Uncharacterized protein</fullName>
    </submittedName>
</protein>
<feature type="compositionally biased region" description="Low complexity" evidence="1">
    <location>
        <begin position="59"/>
        <end position="71"/>
    </location>
</feature>
<evidence type="ECO:0000313" key="2">
    <source>
        <dbReference type="EMBL" id="KAG7445467.1"/>
    </source>
</evidence>